<evidence type="ECO:0000313" key="2">
    <source>
        <dbReference type="Proteomes" id="UP001235939"/>
    </source>
</evidence>
<dbReference type="EMBL" id="CP092866">
    <property type="protein sequence ID" value="UYV67067.1"/>
    <property type="molecule type" value="Genomic_DNA"/>
</dbReference>
<organism evidence="1 2">
    <name type="scientific">Cordylochernes scorpioides</name>
    <dbReference type="NCBI Taxonomy" id="51811"/>
    <lineage>
        <taxon>Eukaryota</taxon>
        <taxon>Metazoa</taxon>
        <taxon>Ecdysozoa</taxon>
        <taxon>Arthropoda</taxon>
        <taxon>Chelicerata</taxon>
        <taxon>Arachnida</taxon>
        <taxon>Pseudoscorpiones</taxon>
        <taxon>Cheliferoidea</taxon>
        <taxon>Chernetidae</taxon>
        <taxon>Cordylochernes</taxon>
    </lineage>
</organism>
<proteinExistence type="predicted"/>
<name>A0ABY6KH10_9ARAC</name>
<protein>
    <recommendedName>
        <fullName evidence="3">CCHC-type domain-containing protein</fullName>
    </recommendedName>
</protein>
<dbReference type="SUPFAM" id="SSF57756">
    <property type="entry name" value="Retrovirus zinc finger-like domains"/>
    <property type="match status" value="1"/>
</dbReference>
<dbReference type="Gene3D" id="4.10.60.10">
    <property type="entry name" value="Zinc finger, CCHC-type"/>
    <property type="match status" value="1"/>
</dbReference>
<gene>
    <name evidence="1" type="ORF">LAZ67_4003800</name>
</gene>
<evidence type="ECO:0008006" key="3">
    <source>
        <dbReference type="Google" id="ProtNLM"/>
    </source>
</evidence>
<evidence type="ECO:0000313" key="1">
    <source>
        <dbReference type="EMBL" id="UYV67067.1"/>
    </source>
</evidence>
<dbReference type="InterPro" id="IPR036875">
    <property type="entry name" value="Znf_CCHC_sf"/>
</dbReference>
<keyword evidence="2" id="KW-1185">Reference proteome</keyword>
<dbReference type="Proteomes" id="UP001235939">
    <property type="component" value="Chromosome 04"/>
</dbReference>
<accession>A0ABY6KH10</accession>
<reference evidence="1 2" key="1">
    <citation type="submission" date="2022-01" db="EMBL/GenBank/DDBJ databases">
        <title>A chromosomal length assembly of Cordylochernes scorpioides.</title>
        <authorList>
            <person name="Zeh D."/>
            <person name="Zeh J."/>
        </authorList>
    </citation>
    <scope>NUCLEOTIDE SEQUENCE [LARGE SCALE GENOMIC DNA]</scope>
    <source>
        <strain evidence="1">IN4F17</strain>
        <tissue evidence="1">Whole Body</tissue>
    </source>
</reference>
<sequence length="85" mass="9929">MYAICLKYGHLSKFCKVWESCTSCGELRHLRIMCPRKNQNEEIATPARGIMKDETLTNLTTTSVLLLPTMRELSEESVRKEWDEY</sequence>